<keyword evidence="2" id="KW-0479">Metal-binding</keyword>
<evidence type="ECO:0000256" key="2">
    <source>
        <dbReference type="ARBA" id="ARBA00022723"/>
    </source>
</evidence>
<dbReference type="AlphaFoldDB" id="A0A6V8NE18"/>
<dbReference type="PANTHER" id="PTHR31609">
    <property type="entry name" value="YDJC DEACETYLASE FAMILY MEMBER"/>
    <property type="match status" value="1"/>
</dbReference>
<evidence type="ECO:0000256" key="3">
    <source>
        <dbReference type="ARBA" id="ARBA00022801"/>
    </source>
</evidence>
<keyword evidence="5" id="KW-0119">Carbohydrate metabolism</keyword>
<dbReference type="NCBIfam" id="TIGR03473">
    <property type="entry name" value="HpnK"/>
    <property type="match status" value="1"/>
</dbReference>
<comment type="caution">
    <text evidence="6">The sequence shown here is derived from an EMBL/GenBank/DDBJ whole genome shotgun (WGS) entry which is preliminary data.</text>
</comment>
<evidence type="ECO:0000256" key="1">
    <source>
        <dbReference type="ARBA" id="ARBA00001946"/>
    </source>
</evidence>
<dbReference type="PANTHER" id="PTHR31609:SF1">
    <property type="entry name" value="CARBOHYDRATE DEACETYLASE"/>
    <property type="match status" value="1"/>
</dbReference>
<gene>
    <name evidence="6" type="primary">hpnK</name>
    <name evidence="6" type="ORF">GMLC_42690</name>
</gene>
<dbReference type="GO" id="GO:0019213">
    <property type="term" value="F:deacetylase activity"/>
    <property type="evidence" value="ECO:0007669"/>
    <property type="project" value="TreeGrafter"/>
</dbReference>
<reference evidence="7" key="1">
    <citation type="submission" date="2020-06" db="EMBL/GenBank/DDBJ databases">
        <title>Draft genomic sequecing of Geomonas sp. Red745.</title>
        <authorList>
            <person name="Itoh H."/>
            <person name="Xu Z.X."/>
            <person name="Ushijima N."/>
            <person name="Masuda Y."/>
            <person name="Shiratori Y."/>
            <person name="Senoo K."/>
        </authorList>
    </citation>
    <scope>NUCLEOTIDE SEQUENCE [LARGE SCALE GENOMIC DNA]</scope>
    <source>
        <strain evidence="7">Red745</strain>
    </source>
</reference>
<evidence type="ECO:0000313" key="6">
    <source>
        <dbReference type="EMBL" id="GFO70690.1"/>
    </source>
</evidence>
<evidence type="ECO:0000256" key="4">
    <source>
        <dbReference type="ARBA" id="ARBA00022842"/>
    </source>
</evidence>
<evidence type="ECO:0000256" key="5">
    <source>
        <dbReference type="ARBA" id="ARBA00023277"/>
    </source>
</evidence>
<dbReference type="InterPro" id="IPR017836">
    <property type="entry name" value="Hopanoid_biosynth-assoc_HpnK"/>
</dbReference>
<dbReference type="GO" id="GO:0016787">
    <property type="term" value="F:hydrolase activity"/>
    <property type="evidence" value="ECO:0007669"/>
    <property type="project" value="UniProtKB-KW"/>
</dbReference>
<dbReference type="GO" id="GO:0005975">
    <property type="term" value="P:carbohydrate metabolic process"/>
    <property type="evidence" value="ECO:0007669"/>
    <property type="project" value="InterPro"/>
</dbReference>
<dbReference type="Proteomes" id="UP000587586">
    <property type="component" value="Unassembled WGS sequence"/>
</dbReference>
<keyword evidence="3 6" id="KW-0378">Hydrolase</keyword>
<name>A0A6V8NE18_9BACT</name>
<proteinExistence type="predicted"/>
<dbReference type="Gene3D" id="3.20.20.370">
    <property type="entry name" value="Glycoside hydrolase/deacetylase"/>
    <property type="match status" value="1"/>
</dbReference>
<dbReference type="InterPro" id="IPR011330">
    <property type="entry name" value="Glyco_hydro/deAcase_b/a-brl"/>
</dbReference>
<keyword evidence="7" id="KW-1185">Reference proteome</keyword>
<organism evidence="6 7">
    <name type="scientific">Geomonas limicola</name>
    <dbReference type="NCBI Taxonomy" id="2740186"/>
    <lineage>
        <taxon>Bacteria</taxon>
        <taxon>Pseudomonadati</taxon>
        <taxon>Thermodesulfobacteriota</taxon>
        <taxon>Desulfuromonadia</taxon>
        <taxon>Geobacterales</taxon>
        <taxon>Geobacteraceae</taxon>
        <taxon>Geomonas</taxon>
    </lineage>
</organism>
<accession>A0A6V8NE18</accession>
<keyword evidence="4" id="KW-0460">Magnesium</keyword>
<dbReference type="SUPFAM" id="SSF88713">
    <property type="entry name" value="Glycoside hydrolase/deacetylase"/>
    <property type="match status" value="1"/>
</dbReference>
<protein>
    <submittedName>
        <fullName evidence="6">Hydrolase</fullName>
    </submittedName>
</protein>
<dbReference type="InterPro" id="IPR006879">
    <property type="entry name" value="YdjC-like"/>
</dbReference>
<dbReference type="Pfam" id="PF04794">
    <property type="entry name" value="YdjC"/>
    <property type="match status" value="1"/>
</dbReference>
<dbReference type="CDD" id="cd10804">
    <property type="entry name" value="YdjC_HpnK_like"/>
    <property type="match status" value="1"/>
</dbReference>
<sequence length="306" mass="33756">MQSLAPSPLVPEFKPLNFMRQLIINADDFGLSPGANLGIVKAWQQGILTSTSLMVRGAAAEEAVALAKENPGLQVGLHLTLVQGRGVLPAHGLPALVDADGNFGNDPVMAGMRYFFLKPLRKQLFKEIEAQITAFLETGLALSHVDGHLNIHMHPAVFDVLTELMPRYGITTFRLSRENLSANLAVDRQRLVGKCADAFIFASLAKRCRPQLDRLGIRYAGEVKGLLNSGRMTEEYLLKALDSVGEGLTEIYFHPGCRPCAELDRWMPEYRHDDELAALTSRKVTAKLAQSGITLRNYRGEEKNYA</sequence>
<comment type="cofactor">
    <cofactor evidence="1">
        <name>Mg(2+)</name>
        <dbReference type="ChEBI" id="CHEBI:18420"/>
    </cofactor>
</comment>
<dbReference type="EMBL" id="BLXZ01000011">
    <property type="protein sequence ID" value="GFO70690.1"/>
    <property type="molecule type" value="Genomic_DNA"/>
</dbReference>
<dbReference type="GO" id="GO:0046872">
    <property type="term" value="F:metal ion binding"/>
    <property type="evidence" value="ECO:0007669"/>
    <property type="project" value="UniProtKB-KW"/>
</dbReference>
<evidence type="ECO:0000313" key="7">
    <source>
        <dbReference type="Proteomes" id="UP000587586"/>
    </source>
</evidence>